<feature type="domain" description="HTH cro/C1-type" evidence="1">
    <location>
        <begin position="7"/>
        <end position="61"/>
    </location>
</feature>
<dbReference type="SUPFAM" id="SSF47413">
    <property type="entry name" value="lambda repressor-like DNA-binding domains"/>
    <property type="match status" value="1"/>
</dbReference>
<evidence type="ECO:0000313" key="3">
    <source>
        <dbReference type="Proteomes" id="UP000284178"/>
    </source>
</evidence>
<dbReference type="GO" id="GO:0003677">
    <property type="term" value="F:DNA binding"/>
    <property type="evidence" value="ECO:0007669"/>
    <property type="project" value="InterPro"/>
</dbReference>
<dbReference type="Gene3D" id="1.10.260.40">
    <property type="entry name" value="lambda repressor-like DNA-binding domains"/>
    <property type="match status" value="1"/>
</dbReference>
<keyword evidence="3" id="KW-1185">Reference proteome</keyword>
<comment type="caution">
    <text evidence="2">The sequence shown here is derived from an EMBL/GenBank/DDBJ whole genome shotgun (WGS) entry which is preliminary data.</text>
</comment>
<dbReference type="Pfam" id="PF01381">
    <property type="entry name" value="HTH_3"/>
    <property type="match status" value="1"/>
</dbReference>
<dbReference type="PROSITE" id="PS50943">
    <property type="entry name" value="HTH_CROC1"/>
    <property type="match status" value="1"/>
</dbReference>
<dbReference type="InterPro" id="IPR010982">
    <property type="entry name" value="Lambda_DNA-bd_dom_sf"/>
</dbReference>
<dbReference type="GeneID" id="83013993"/>
<dbReference type="InterPro" id="IPR001387">
    <property type="entry name" value="Cro/C1-type_HTH"/>
</dbReference>
<dbReference type="EMBL" id="QRUP01000001">
    <property type="protein sequence ID" value="RGR76907.1"/>
    <property type="molecule type" value="Genomic_DNA"/>
</dbReference>
<sequence>MSYAKRLELALIEADLKAAELSRRTGISKACLSQYLSGVSIPREDRQELIADALSKDLDWFFPEKDEPIPGADEELPDGRVPVYLAAAKLQMSPQKLRQALQQKRAPFGFAVWSEKSWTYHICGAQLKAYLGIKKESSAATGESR</sequence>
<reference evidence="2 3" key="1">
    <citation type="submission" date="2018-08" db="EMBL/GenBank/DDBJ databases">
        <title>A genome reference for cultivated species of the human gut microbiota.</title>
        <authorList>
            <person name="Zou Y."/>
            <person name="Xue W."/>
            <person name="Luo G."/>
        </authorList>
    </citation>
    <scope>NUCLEOTIDE SEQUENCE [LARGE SCALE GENOMIC DNA]</scope>
    <source>
        <strain evidence="2 3">AF24-29</strain>
    </source>
</reference>
<protein>
    <submittedName>
        <fullName evidence="2">XRE family transcriptional regulator</fullName>
    </submittedName>
</protein>
<dbReference type="SMART" id="SM00530">
    <property type="entry name" value="HTH_XRE"/>
    <property type="match status" value="1"/>
</dbReference>
<dbReference type="RefSeq" id="WP_117892594.1">
    <property type="nucleotide sequence ID" value="NZ_CABJCV010000001.1"/>
</dbReference>
<dbReference type="CDD" id="cd00093">
    <property type="entry name" value="HTH_XRE"/>
    <property type="match status" value="1"/>
</dbReference>
<proteinExistence type="predicted"/>
<organism evidence="2 3">
    <name type="scientific">Holdemania filiformis</name>
    <dbReference type="NCBI Taxonomy" id="61171"/>
    <lineage>
        <taxon>Bacteria</taxon>
        <taxon>Bacillati</taxon>
        <taxon>Bacillota</taxon>
        <taxon>Erysipelotrichia</taxon>
        <taxon>Erysipelotrichales</taxon>
        <taxon>Erysipelotrichaceae</taxon>
        <taxon>Holdemania</taxon>
    </lineage>
</organism>
<evidence type="ECO:0000313" key="2">
    <source>
        <dbReference type="EMBL" id="RGR76907.1"/>
    </source>
</evidence>
<dbReference type="Proteomes" id="UP000284178">
    <property type="component" value="Unassembled WGS sequence"/>
</dbReference>
<dbReference type="AlphaFoldDB" id="A0A412G6H1"/>
<evidence type="ECO:0000259" key="1">
    <source>
        <dbReference type="PROSITE" id="PS50943"/>
    </source>
</evidence>
<name>A0A412G6H1_9FIRM</name>
<accession>A0A412G6H1</accession>
<gene>
    <name evidence="2" type="ORF">DWY25_01030</name>
</gene>